<dbReference type="Proteomes" id="UP000073492">
    <property type="component" value="Unassembled WGS sequence"/>
</dbReference>
<organism evidence="6 7">
    <name type="scientific">Pseudocercospora musae</name>
    <dbReference type="NCBI Taxonomy" id="113226"/>
    <lineage>
        <taxon>Eukaryota</taxon>
        <taxon>Fungi</taxon>
        <taxon>Dikarya</taxon>
        <taxon>Ascomycota</taxon>
        <taxon>Pezizomycotina</taxon>
        <taxon>Dothideomycetes</taxon>
        <taxon>Dothideomycetidae</taxon>
        <taxon>Mycosphaerellales</taxon>
        <taxon>Mycosphaerellaceae</taxon>
        <taxon>Pseudocercospora</taxon>
    </lineage>
</organism>
<dbReference type="GO" id="GO:0016705">
    <property type="term" value="F:oxidoreductase activity, acting on paired donors, with incorporation or reduction of molecular oxygen"/>
    <property type="evidence" value="ECO:0007669"/>
    <property type="project" value="InterPro"/>
</dbReference>
<name>A0A139I568_9PEZI</name>
<dbReference type="Pfam" id="PF00296">
    <property type="entry name" value="Bac_luciferase"/>
    <property type="match status" value="1"/>
</dbReference>
<keyword evidence="1" id="KW-0285">Flavoprotein</keyword>
<dbReference type="InterPro" id="IPR011251">
    <property type="entry name" value="Luciferase-like_dom"/>
</dbReference>
<feature type="domain" description="Luciferase-like" evidence="5">
    <location>
        <begin position="3"/>
        <end position="189"/>
    </location>
</feature>
<evidence type="ECO:0000256" key="4">
    <source>
        <dbReference type="ARBA" id="ARBA00023033"/>
    </source>
</evidence>
<accession>A0A139I568</accession>
<evidence type="ECO:0000259" key="5">
    <source>
        <dbReference type="Pfam" id="PF00296"/>
    </source>
</evidence>
<keyword evidence="2" id="KW-0288">FMN</keyword>
<evidence type="ECO:0000313" key="7">
    <source>
        <dbReference type="Proteomes" id="UP000073492"/>
    </source>
</evidence>
<dbReference type="GO" id="GO:0004497">
    <property type="term" value="F:monooxygenase activity"/>
    <property type="evidence" value="ECO:0007669"/>
    <property type="project" value="UniProtKB-KW"/>
</dbReference>
<dbReference type="InterPro" id="IPR036661">
    <property type="entry name" value="Luciferase-like_sf"/>
</dbReference>
<dbReference type="InterPro" id="IPR050172">
    <property type="entry name" value="SsuD_RutA_monooxygenase"/>
</dbReference>
<protein>
    <recommendedName>
        <fullName evidence="5">Luciferase-like domain-containing protein</fullName>
    </recommendedName>
</protein>
<dbReference type="EMBL" id="LFZO01000299">
    <property type="protein sequence ID" value="KXT09901.1"/>
    <property type="molecule type" value="Genomic_DNA"/>
</dbReference>
<evidence type="ECO:0000256" key="2">
    <source>
        <dbReference type="ARBA" id="ARBA00022643"/>
    </source>
</evidence>
<dbReference type="PANTHER" id="PTHR42847">
    <property type="entry name" value="ALKANESULFONATE MONOOXYGENASE"/>
    <property type="match status" value="1"/>
</dbReference>
<keyword evidence="4" id="KW-0503">Monooxygenase</keyword>
<evidence type="ECO:0000313" key="6">
    <source>
        <dbReference type="EMBL" id="KXT09901.1"/>
    </source>
</evidence>
<keyword evidence="7" id="KW-1185">Reference proteome</keyword>
<sequence>MPPHDERYRYSQEWFDIVNSAWSNSKPFNHNGKYWQLKDVLTEPLPNRKPTIVNAGGSGEGKAFAIRNADLLFTVASDLKKSEPEVADLKAKAKVEGRNGGLLTPIMIICRPTEEEAKDFFKYYGENHLDSAAAEFIVEGLIADANTFPRDVLEGLRKKFGSIYGSHTIIGTPRQVAGELYNVEKAGFDGGAIAFVDYIKEFPYFRDEVLPLLEEAGLRRPVQRS</sequence>
<dbReference type="AlphaFoldDB" id="A0A139I568"/>
<reference evidence="6 7" key="1">
    <citation type="submission" date="2015-07" db="EMBL/GenBank/DDBJ databases">
        <title>Comparative genomics of the Sigatoka disease complex on banana suggests a link between parallel evolutionary changes in Pseudocercospora fijiensis and Pseudocercospora eumusae and increased virulence on the banana host.</title>
        <authorList>
            <person name="Chang T.-C."/>
            <person name="Salvucci A."/>
            <person name="Crous P.W."/>
            <person name="Stergiopoulos I."/>
        </authorList>
    </citation>
    <scope>NUCLEOTIDE SEQUENCE [LARGE SCALE GENOMIC DNA]</scope>
    <source>
        <strain evidence="6 7">CBS 116634</strain>
    </source>
</reference>
<gene>
    <name evidence="6" type="ORF">AC579_8809</name>
</gene>
<dbReference type="PANTHER" id="PTHR42847:SF4">
    <property type="entry name" value="ALKANESULFONATE MONOOXYGENASE-RELATED"/>
    <property type="match status" value="1"/>
</dbReference>
<dbReference type="STRING" id="113226.A0A139I568"/>
<comment type="caution">
    <text evidence="6">The sequence shown here is derived from an EMBL/GenBank/DDBJ whole genome shotgun (WGS) entry which is preliminary data.</text>
</comment>
<evidence type="ECO:0000256" key="1">
    <source>
        <dbReference type="ARBA" id="ARBA00022630"/>
    </source>
</evidence>
<proteinExistence type="predicted"/>
<evidence type="ECO:0000256" key="3">
    <source>
        <dbReference type="ARBA" id="ARBA00023002"/>
    </source>
</evidence>
<dbReference type="Gene3D" id="3.20.20.30">
    <property type="entry name" value="Luciferase-like domain"/>
    <property type="match status" value="1"/>
</dbReference>
<keyword evidence="3" id="KW-0560">Oxidoreductase</keyword>
<dbReference type="OrthoDB" id="2558704at2759"/>
<dbReference type="SUPFAM" id="SSF51679">
    <property type="entry name" value="Bacterial luciferase-like"/>
    <property type="match status" value="1"/>
</dbReference>